<comment type="caution">
    <text evidence="2">The sequence shown here is derived from an EMBL/GenBank/DDBJ whole genome shotgun (WGS) entry which is preliminary data.</text>
</comment>
<feature type="compositionally biased region" description="Polar residues" evidence="1">
    <location>
        <begin position="16"/>
        <end position="25"/>
    </location>
</feature>
<organism evidence="2 3">
    <name type="scientific">Lactarius akahatsu</name>
    <dbReference type="NCBI Taxonomy" id="416441"/>
    <lineage>
        <taxon>Eukaryota</taxon>
        <taxon>Fungi</taxon>
        <taxon>Dikarya</taxon>
        <taxon>Basidiomycota</taxon>
        <taxon>Agaricomycotina</taxon>
        <taxon>Agaricomycetes</taxon>
        <taxon>Russulales</taxon>
        <taxon>Russulaceae</taxon>
        <taxon>Lactarius</taxon>
    </lineage>
</organism>
<keyword evidence="3" id="KW-1185">Reference proteome</keyword>
<feature type="region of interest" description="Disordered" evidence="1">
    <location>
        <begin position="1"/>
        <end position="25"/>
    </location>
</feature>
<name>A0AAD4QES8_9AGAM</name>
<protein>
    <submittedName>
        <fullName evidence="2">Uncharacterized protein</fullName>
    </submittedName>
</protein>
<feature type="region of interest" description="Disordered" evidence="1">
    <location>
        <begin position="57"/>
        <end position="134"/>
    </location>
</feature>
<evidence type="ECO:0000313" key="2">
    <source>
        <dbReference type="EMBL" id="KAH8999401.1"/>
    </source>
</evidence>
<gene>
    <name evidence="2" type="ORF">EDB92DRAFT_960860</name>
</gene>
<sequence>MSFYVPSTPSRHRSRSYSLAQPPQMATSSYPYPATPYSGYNTLAPNYYDTPGYNNSQTYYVAPSISGRSRSRSRSRHAHGHGHGHSHRRSHSHHHHHGHQRRSHSTTSHRHQRPSHHQGSHRQPPSITYPRHHSPTIGERILNFFGLGNNHRFALR</sequence>
<feature type="compositionally biased region" description="Basic residues" evidence="1">
    <location>
        <begin position="69"/>
        <end position="120"/>
    </location>
</feature>
<evidence type="ECO:0000256" key="1">
    <source>
        <dbReference type="SAM" id="MobiDB-lite"/>
    </source>
</evidence>
<evidence type="ECO:0000313" key="3">
    <source>
        <dbReference type="Proteomes" id="UP001201163"/>
    </source>
</evidence>
<dbReference type="AlphaFoldDB" id="A0AAD4QES8"/>
<reference evidence="2" key="1">
    <citation type="submission" date="2022-01" db="EMBL/GenBank/DDBJ databases">
        <title>Comparative genomics reveals a dynamic genome evolution in the ectomycorrhizal milk-cap (Lactarius) mushrooms.</title>
        <authorList>
            <consortium name="DOE Joint Genome Institute"/>
            <person name="Lebreton A."/>
            <person name="Tang N."/>
            <person name="Kuo A."/>
            <person name="LaButti K."/>
            <person name="Drula E."/>
            <person name="Barry K."/>
            <person name="Clum A."/>
            <person name="Lipzen A."/>
            <person name="Mousain D."/>
            <person name="Ng V."/>
            <person name="Wang R."/>
            <person name="Wang X."/>
            <person name="Dai Y."/>
            <person name="Henrissat B."/>
            <person name="Grigoriev I.V."/>
            <person name="Guerin-Laguette A."/>
            <person name="Yu F."/>
            <person name="Martin F.M."/>
        </authorList>
    </citation>
    <scope>NUCLEOTIDE SEQUENCE</scope>
    <source>
        <strain evidence="2">QP</strain>
    </source>
</reference>
<proteinExistence type="predicted"/>
<dbReference type="Proteomes" id="UP001201163">
    <property type="component" value="Unassembled WGS sequence"/>
</dbReference>
<dbReference type="EMBL" id="JAKELL010000004">
    <property type="protein sequence ID" value="KAH8999401.1"/>
    <property type="molecule type" value="Genomic_DNA"/>
</dbReference>
<accession>A0AAD4QES8</accession>